<evidence type="ECO:0000313" key="3">
    <source>
        <dbReference type="Proteomes" id="UP001501508"/>
    </source>
</evidence>
<dbReference type="InterPro" id="IPR050261">
    <property type="entry name" value="FrsA_esterase"/>
</dbReference>
<dbReference type="RefSeq" id="WP_345031646.1">
    <property type="nucleotide sequence ID" value="NZ_BAABEY010000032.1"/>
</dbReference>
<protein>
    <recommendedName>
        <fullName evidence="4">Dienelactone hydrolase domain-containing protein</fullName>
    </recommendedName>
</protein>
<dbReference type="EMBL" id="BAABEY010000032">
    <property type="protein sequence ID" value="GAA4444782.1"/>
    <property type="molecule type" value="Genomic_DNA"/>
</dbReference>
<organism evidence="2 3">
    <name type="scientific">Ravibacter arvi</name>
    <dbReference type="NCBI Taxonomy" id="2051041"/>
    <lineage>
        <taxon>Bacteria</taxon>
        <taxon>Pseudomonadati</taxon>
        <taxon>Bacteroidota</taxon>
        <taxon>Cytophagia</taxon>
        <taxon>Cytophagales</taxon>
        <taxon>Spirosomataceae</taxon>
        <taxon>Ravibacter</taxon>
    </lineage>
</organism>
<evidence type="ECO:0000313" key="2">
    <source>
        <dbReference type="EMBL" id="GAA4444782.1"/>
    </source>
</evidence>
<dbReference type="Gene3D" id="3.40.50.1820">
    <property type="entry name" value="alpha/beta hydrolase"/>
    <property type="match status" value="2"/>
</dbReference>
<comment type="caution">
    <text evidence="2">The sequence shown here is derived from an EMBL/GenBank/DDBJ whole genome shotgun (WGS) entry which is preliminary data.</text>
</comment>
<dbReference type="PANTHER" id="PTHR22946:SF9">
    <property type="entry name" value="POLYKETIDE TRANSFERASE AF380"/>
    <property type="match status" value="1"/>
</dbReference>
<name>A0ABP8M5B3_9BACT</name>
<proteinExistence type="predicted"/>
<dbReference type="SUPFAM" id="SSF53474">
    <property type="entry name" value="alpha/beta-Hydrolases"/>
    <property type="match status" value="2"/>
</dbReference>
<evidence type="ECO:0008006" key="4">
    <source>
        <dbReference type="Google" id="ProtNLM"/>
    </source>
</evidence>
<reference evidence="3" key="1">
    <citation type="journal article" date="2019" name="Int. J. Syst. Evol. Microbiol.">
        <title>The Global Catalogue of Microorganisms (GCM) 10K type strain sequencing project: providing services to taxonomists for standard genome sequencing and annotation.</title>
        <authorList>
            <consortium name="The Broad Institute Genomics Platform"/>
            <consortium name="The Broad Institute Genome Sequencing Center for Infectious Disease"/>
            <person name="Wu L."/>
            <person name="Ma J."/>
        </authorList>
    </citation>
    <scope>NUCLEOTIDE SEQUENCE [LARGE SCALE GENOMIC DNA]</scope>
    <source>
        <strain evidence="3">JCM 31920</strain>
    </source>
</reference>
<evidence type="ECO:0000256" key="1">
    <source>
        <dbReference type="ARBA" id="ARBA00022801"/>
    </source>
</evidence>
<accession>A0ABP8M5B3</accession>
<dbReference type="PANTHER" id="PTHR22946">
    <property type="entry name" value="DIENELACTONE HYDROLASE DOMAIN-CONTAINING PROTEIN-RELATED"/>
    <property type="match status" value="1"/>
</dbReference>
<dbReference type="Proteomes" id="UP001501508">
    <property type="component" value="Unassembled WGS sequence"/>
</dbReference>
<dbReference type="InterPro" id="IPR029058">
    <property type="entry name" value="AB_hydrolase_fold"/>
</dbReference>
<keyword evidence="1" id="KW-0378">Hydrolase</keyword>
<gene>
    <name evidence="2" type="ORF">GCM10023091_35490</name>
</gene>
<sequence>MKQILKISVIAFLLSIHSFFGVRGQDVFIRDHLKGRDLDWRGDLSNRMVTQIDTFLSRKTELTRRERQERWLTAMKGNELSRHLEVSRGQLKKIWGMTGMRKKPHLEIETAPATLKQVRVTAGDIDIFPVTLQVTEGLEMKGLLLRPKAIKARVVMVPDADQTPEELAGIPAGGGAAPALQLARQGVQVLVPALISRKQVLSGSPSLGIYTNQPHREWLYRQSFDLGRHVIGYELQKIAACIDWFELENERLQAPKPIAIAGYGEGGMLALFTAAVDTRLSGALISGYLEKSESLWQRPIYRNLHGNLRVAGNAELLALSSHAKTVIEYTEGPLVTHPAPVEGRRGGAAPGVITTPPLSELNEEIAQAVSYGAQAVKLVTNDGKPFQKAFSTQALKELADVLRLGAPSRIPEIQHPGYWVESGAREKTLFLQMENISQQTLDTCEKNRNRSFWSGIRHHPERDIAFKSDQRERLHQLIGKINDPLLAPSPRVRLLESNDKWRQYEVVLDVWEGVFTWGILTVPVSAGEGAPLPAVVCQHGLEGLPRDMITRDPADRLSGVYKAVALGLAERGYVTFAPHNPYRGEHLFRTLQRKANPIGLSLFSVIAGQHQQIVNWLGSLSFIDNKNIGFYGLSYGGKTAMRIPALVEGYALSICSGDFNEWIRKVSTTRAPFSYQFTKEYEIYEWDLGNQFNYAEMAALIAPRPFMVEYGYKDGIGTAEWIGYEFGKVRKHYDISGLGDRLDIDLFNGVHEINAVKTYPFLDRHLKKQKP</sequence>
<keyword evidence="3" id="KW-1185">Reference proteome</keyword>